<dbReference type="EMBL" id="AOHV01000002">
    <property type="protein sequence ID" value="ELY41693.1"/>
    <property type="molecule type" value="Genomic_DNA"/>
</dbReference>
<dbReference type="KEGG" id="hje:HacjB3_19073"/>
<accession>D8JCP5</accession>
<proteinExistence type="predicted"/>
<evidence type="ECO:0000313" key="4">
    <source>
        <dbReference type="Proteomes" id="UP000011645"/>
    </source>
</evidence>
<dbReference type="GeneID" id="9421599"/>
<keyword evidence="1" id="KW-0614">Plasmid</keyword>
<reference evidence="1 3" key="1">
    <citation type="journal article" date="2010" name="J. Bacteriol.">
        <title>Complete genome sequence of Halalkalicoccus jeotgali B3(T), an extremely halophilic archaeon.</title>
        <authorList>
            <person name="Roh S.W."/>
            <person name="Nam Y.D."/>
            <person name="Nam S.H."/>
            <person name="Choi S.H."/>
            <person name="Park H.S."/>
            <person name="Bae J.W."/>
        </authorList>
    </citation>
    <scope>NUCLEOTIDE SEQUENCE [LARGE SCALE GENOMIC DNA]</scope>
    <source>
        <strain evidence="1">B3</strain>
        <strain evidence="3">DSM 18796 / CECT 7217 / JCM 14584 / KCTC 4019 / B3</strain>
        <plasmid evidence="3">2</plasmid>
    </source>
</reference>
<dbReference type="Proteomes" id="UP000011645">
    <property type="component" value="Unassembled WGS sequence"/>
</dbReference>
<dbReference type="HOGENOM" id="CLU_2115404_0_0_2"/>
<protein>
    <submittedName>
        <fullName evidence="1">Uncharacterized protein</fullName>
    </submittedName>
</protein>
<geneLocation type="plasmid" evidence="1 3">
    <name>2</name>
</geneLocation>
<dbReference type="RefSeq" id="WP_008413631.1">
    <property type="nucleotide sequence ID" value="NC_014299.1"/>
</dbReference>
<gene>
    <name evidence="1" type="ordered locus">HacjB3_19073</name>
    <name evidence="2" type="ORF">C497_00350</name>
</gene>
<keyword evidence="4" id="KW-1185">Reference proteome</keyword>
<evidence type="ECO:0000313" key="3">
    <source>
        <dbReference type="Proteomes" id="UP000000390"/>
    </source>
</evidence>
<name>D8JCP5_HALJB</name>
<evidence type="ECO:0000313" key="2">
    <source>
        <dbReference type="EMBL" id="ELY41693.1"/>
    </source>
</evidence>
<dbReference type="Proteomes" id="UP000000390">
    <property type="component" value="Plasmid 2"/>
</dbReference>
<dbReference type="EMBL" id="CP002064">
    <property type="protein sequence ID" value="ADJ17152.1"/>
    <property type="molecule type" value="Genomic_DNA"/>
</dbReference>
<reference evidence="2 4" key="2">
    <citation type="journal article" date="2014" name="PLoS Genet.">
        <title>Phylogenetically driven sequencing of extremely halophilic archaea reveals strategies for static and dynamic osmo-response.</title>
        <authorList>
            <person name="Becker E.A."/>
            <person name="Seitzer P.M."/>
            <person name="Tritt A."/>
            <person name="Larsen D."/>
            <person name="Krusor M."/>
            <person name="Yao A.I."/>
            <person name="Wu D."/>
            <person name="Madern D."/>
            <person name="Eisen J.A."/>
            <person name="Darling A.E."/>
            <person name="Facciotti M.T."/>
        </authorList>
    </citation>
    <scope>NUCLEOTIDE SEQUENCE [LARGE SCALE GENOMIC DNA]</scope>
    <source>
        <strain evidence="2">B3</strain>
        <strain evidence="4">DSM 18796 / CECT 7217 / JCM 14584 / KCTC 4019 / B3</strain>
    </source>
</reference>
<organism evidence="1 3">
    <name type="scientific">Halalkalicoccus jeotgali (strain DSM 18796 / CECT 7217 / JCM 14584 / KCTC 4019 / B3)</name>
    <dbReference type="NCBI Taxonomy" id="795797"/>
    <lineage>
        <taxon>Archaea</taxon>
        <taxon>Methanobacteriati</taxon>
        <taxon>Methanobacteriota</taxon>
        <taxon>Stenosarchaea group</taxon>
        <taxon>Halobacteria</taxon>
        <taxon>Halobacteriales</taxon>
        <taxon>Halococcaceae</taxon>
        <taxon>Halalkalicoccus</taxon>
    </lineage>
</organism>
<sequence>MLRLERGNTLLFGFEIVGNVLELGLGVAKRIELFGSRTLGVSFLARCERFARVLKFGFSTFELIRDASVFLFKGVAFALGFREVAELVVDGAFFGLELADPGFDFLDVDLMTSV</sequence>
<dbReference type="AlphaFoldDB" id="D8JCP5"/>
<evidence type="ECO:0000313" key="1">
    <source>
        <dbReference type="EMBL" id="ADJ17152.1"/>
    </source>
</evidence>